<dbReference type="InterPro" id="IPR035386">
    <property type="entry name" value="Arm-DNA-bind_5"/>
</dbReference>
<evidence type="ECO:0000259" key="2">
    <source>
        <dbReference type="Pfam" id="PF17293"/>
    </source>
</evidence>
<comment type="caution">
    <text evidence="3">The sequence shown here is derived from an EMBL/GenBank/DDBJ whole genome shotgun (WGS) entry which is preliminary data.</text>
</comment>
<evidence type="ECO:0000313" key="3">
    <source>
        <dbReference type="EMBL" id="SDZ59479.1"/>
    </source>
</evidence>
<keyword evidence="1" id="KW-0238">DNA-binding</keyword>
<dbReference type="EMBL" id="FNQC01000044">
    <property type="protein sequence ID" value="SDZ59479.1"/>
    <property type="molecule type" value="Genomic_DNA"/>
</dbReference>
<dbReference type="Pfam" id="PF17293">
    <property type="entry name" value="Arm-DNA-bind_5"/>
    <property type="match status" value="1"/>
</dbReference>
<proteinExistence type="predicted"/>
<protein>
    <submittedName>
        <fullName evidence="3">Phage integrase SAM-like domain-containing protein</fullName>
    </submittedName>
</protein>
<name>A0A1H3UCU9_9BACT</name>
<organism evidence="3 4">
    <name type="scientific">Rhodonellum ikkaensis</name>
    <dbReference type="NCBI Taxonomy" id="336829"/>
    <lineage>
        <taxon>Bacteria</taxon>
        <taxon>Pseudomonadati</taxon>
        <taxon>Bacteroidota</taxon>
        <taxon>Cytophagia</taxon>
        <taxon>Cytophagales</taxon>
        <taxon>Cytophagaceae</taxon>
        <taxon>Rhodonellum</taxon>
    </lineage>
</organism>
<dbReference type="Gene3D" id="1.10.150.130">
    <property type="match status" value="1"/>
</dbReference>
<dbReference type="RefSeq" id="WP_019597344.1">
    <property type="nucleotide sequence ID" value="NZ_FNQC01000044.1"/>
</dbReference>
<feature type="domain" description="Arm DNA-binding" evidence="2">
    <location>
        <begin position="11"/>
        <end position="98"/>
    </location>
</feature>
<evidence type="ECO:0000256" key="1">
    <source>
        <dbReference type="ARBA" id="ARBA00023125"/>
    </source>
</evidence>
<dbReference type="Proteomes" id="UP000199663">
    <property type="component" value="Unassembled WGS sequence"/>
</dbReference>
<gene>
    <name evidence="3" type="ORF">SAMN05444412_1441</name>
</gene>
<keyword evidence="4" id="KW-1185">Reference proteome</keyword>
<dbReference type="InterPro" id="IPR010998">
    <property type="entry name" value="Integrase_recombinase_N"/>
</dbReference>
<sequence length="165" mass="19674">MKAKKQIAKLYAYKKNTTKEGLTGLYIAVSFNRKTKYLPLKIYWPASHFDFEKQQIIKRSGRDKEYSDNMLIITQAIGICNEIFVQYRLRDQEISMETFLEEYYQFNLKKDYITYMESIIEKRYRKKDISETTKKNHTNTLKKIKSFHPKLLPFSAVNVKVAAIF</sequence>
<accession>A0A1H3UCU9</accession>
<evidence type="ECO:0000313" key="4">
    <source>
        <dbReference type="Proteomes" id="UP000199663"/>
    </source>
</evidence>
<reference evidence="3 4" key="1">
    <citation type="submission" date="2016-10" db="EMBL/GenBank/DDBJ databases">
        <authorList>
            <person name="Varghese N."/>
            <person name="Submissions S."/>
        </authorList>
    </citation>
    <scope>NUCLEOTIDE SEQUENCE [LARGE SCALE GENOMIC DNA]</scope>
    <source>
        <strain evidence="3 4">DSM 17997</strain>
    </source>
</reference>